<protein>
    <submittedName>
        <fullName evidence="2">Uncharacterized protein</fullName>
    </submittedName>
</protein>
<proteinExistence type="predicted"/>
<accession>A0AAV1TRY6</accession>
<evidence type="ECO:0000313" key="3">
    <source>
        <dbReference type="Proteomes" id="UP001162060"/>
    </source>
</evidence>
<feature type="compositionally biased region" description="Basic and acidic residues" evidence="1">
    <location>
        <begin position="148"/>
        <end position="160"/>
    </location>
</feature>
<feature type="compositionally biased region" description="Polar residues" evidence="1">
    <location>
        <begin position="34"/>
        <end position="47"/>
    </location>
</feature>
<dbReference type="Proteomes" id="UP001162060">
    <property type="component" value="Unassembled WGS sequence"/>
</dbReference>
<feature type="region of interest" description="Disordered" evidence="1">
    <location>
        <begin position="100"/>
        <end position="168"/>
    </location>
</feature>
<evidence type="ECO:0000256" key="1">
    <source>
        <dbReference type="SAM" id="MobiDB-lite"/>
    </source>
</evidence>
<reference evidence="2" key="1">
    <citation type="submission" date="2024-01" db="EMBL/GenBank/DDBJ databases">
        <authorList>
            <person name="Webb A."/>
        </authorList>
    </citation>
    <scope>NUCLEOTIDE SEQUENCE</scope>
    <source>
        <strain evidence="2">Pm1</strain>
    </source>
</reference>
<dbReference type="EMBL" id="CAKLBY020000075">
    <property type="protein sequence ID" value="CAK7924533.1"/>
    <property type="molecule type" value="Genomic_DNA"/>
</dbReference>
<sequence length="168" mass="18679">MQSQKVMSPSRGVEYASAVQRAAAALMARRRNTQEVAQTTPAGSSDNSGEDMRPELALVMEQQDAMEQRLGQARLRKDLWLTTSTTSLGLSPEYATLASGRKEESCEKSSNSSTFNNMRPCAKDCGSPQKPKTCSCEQWQKHKRHSKRSSELLSKLHTDNYSRSNDTC</sequence>
<feature type="region of interest" description="Disordered" evidence="1">
    <location>
        <begin position="29"/>
        <end position="53"/>
    </location>
</feature>
<comment type="caution">
    <text evidence="2">The sequence shown here is derived from an EMBL/GenBank/DDBJ whole genome shotgun (WGS) entry which is preliminary data.</text>
</comment>
<evidence type="ECO:0000313" key="2">
    <source>
        <dbReference type="EMBL" id="CAK7924533.1"/>
    </source>
</evidence>
<gene>
    <name evidence="2" type="ORF">PM001_LOCUS9683</name>
</gene>
<organism evidence="2 3">
    <name type="scientific">Peronospora matthiolae</name>
    <dbReference type="NCBI Taxonomy" id="2874970"/>
    <lineage>
        <taxon>Eukaryota</taxon>
        <taxon>Sar</taxon>
        <taxon>Stramenopiles</taxon>
        <taxon>Oomycota</taxon>
        <taxon>Peronosporomycetes</taxon>
        <taxon>Peronosporales</taxon>
        <taxon>Peronosporaceae</taxon>
        <taxon>Peronospora</taxon>
    </lineage>
</organism>
<dbReference type="AlphaFoldDB" id="A0AAV1TRY6"/>
<name>A0AAV1TRY6_9STRA</name>